<gene>
    <name evidence="3" type="ORF">GCM10010446_54780</name>
</gene>
<feature type="transmembrane region" description="Helical" evidence="2">
    <location>
        <begin position="108"/>
        <end position="131"/>
    </location>
</feature>
<sequence length="542" mass="54970">MSGPLWTDPAVRRDTLPRVPHPRPRWAADPFDELADRLRGPAEAAVHPDEIAAILESDGMTDDHIRLTYGREDSFALAEDLFARVPRAYPGPDAPSGGSWRTGLAGCLLRGLVFALPGLAYVLGAPFLAGAEGDGRGLPAGTDVILAGALTGWAWNQALAHRAYTWLGLGDRPAAARALLTGAPAGALLGTAAAVAAAGLGEGWAAAFATAQALYQGAATALLVLDRERLLLYALAPMALGALLTLVHDVPGAGRAALLVGPGAAVLALAARVVLGARGPSVPRPARSRRDVLRPGRAAPSHHRGTPPPPAPGERDPGQSPRPGRGRAGKSSAGRVPAGSPAAAAGRPGPAPGAVAGPSLWRSVPYGVFGLATGVLVLHAVLRNLLAGGVSGIVAAPGAVALTLSMGPAEWLLYRFRRRCDAGLRASTTPRAFRRAATVALAQCLGGYLTVLLALLAVTTLLWLGAPVPDAARATGLLLTGAMLWTGLLLQSSGAAALLQTAALFADSAAAGTVALAVPVVASAALTALVCVRLGRATAHRH</sequence>
<feature type="transmembrane region" description="Helical" evidence="2">
    <location>
        <begin position="137"/>
        <end position="155"/>
    </location>
</feature>
<protein>
    <recommendedName>
        <fullName evidence="5">Integral membrane protein</fullName>
    </recommendedName>
</protein>
<feature type="compositionally biased region" description="Low complexity" evidence="1">
    <location>
        <begin position="329"/>
        <end position="351"/>
    </location>
</feature>
<evidence type="ECO:0000313" key="4">
    <source>
        <dbReference type="Proteomes" id="UP001500403"/>
    </source>
</evidence>
<evidence type="ECO:0008006" key="5">
    <source>
        <dbReference type="Google" id="ProtNLM"/>
    </source>
</evidence>
<evidence type="ECO:0000256" key="2">
    <source>
        <dbReference type="SAM" id="Phobius"/>
    </source>
</evidence>
<keyword evidence="2" id="KW-1133">Transmembrane helix</keyword>
<keyword evidence="2" id="KW-0472">Membrane</keyword>
<evidence type="ECO:0000256" key="1">
    <source>
        <dbReference type="SAM" id="MobiDB-lite"/>
    </source>
</evidence>
<feature type="transmembrane region" description="Helical" evidence="2">
    <location>
        <begin position="253"/>
        <end position="275"/>
    </location>
</feature>
<feature type="region of interest" description="Disordered" evidence="1">
    <location>
        <begin position="280"/>
        <end position="351"/>
    </location>
</feature>
<dbReference type="RefSeq" id="WP_344498410.1">
    <property type="nucleotide sequence ID" value="NZ_BAAAUD010000051.1"/>
</dbReference>
<dbReference type="EMBL" id="BAAAUD010000051">
    <property type="protein sequence ID" value="GAA2962210.1"/>
    <property type="molecule type" value="Genomic_DNA"/>
</dbReference>
<name>A0ABN3XK49_9ACTN</name>
<feature type="transmembrane region" description="Helical" evidence="2">
    <location>
        <begin position="230"/>
        <end position="247"/>
    </location>
</feature>
<proteinExistence type="predicted"/>
<reference evidence="3 4" key="1">
    <citation type="journal article" date="2019" name="Int. J. Syst. Evol. Microbiol.">
        <title>The Global Catalogue of Microorganisms (GCM) 10K type strain sequencing project: providing services to taxonomists for standard genome sequencing and annotation.</title>
        <authorList>
            <consortium name="The Broad Institute Genomics Platform"/>
            <consortium name="The Broad Institute Genome Sequencing Center for Infectious Disease"/>
            <person name="Wu L."/>
            <person name="Ma J."/>
        </authorList>
    </citation>
    <scope>NUCLEOTIDE SEQUENCE [LARGE SCALE GENOMIC DNA]</scope>
    <source>
        <strain evidence="3 4">JCM 9088</strain>
    </source>
</reference>
<feature type="region of interest" description="Disordered" evidence="1">
    <location>
        <begin position="1"/>
        <end position="24"/>
    </location>
</feature>
<keyword evidence="2" id="KW-0812">Transmembrane</keyword>
<feature type="transmembrane region" description="Helical" evidence="2">
    <location>
        <begin position="204"/>
        <end position="225"/>
    </location>
</feature>
<dbReference type="Proteomes" id="UP001500403">
    <property type="component" value="Unassembled WGS sequence"/>
</dbReference>
<feature type="transmembrane region" description="Helical" evidence="2">
    <location>
        <begin position="511"/>
        <end position="535"/>
    </location>
</feature>
<comment type="caution">
    <text evidence="3">The sequence shown here is derived from an EMBL/GenBank/DDBJ whole genome shotgun (WGS) entry which is preliminary data.</text>
</comment>
<evidence type="ECO:0000313" key="3">
    <source>
        <dbReference type="EMBL" id="GAA2962210.1"/>
    </source>
</evidence>
<organism evidence="3 4">
    <name type="scientific">Streptomyces enissocaesilis</name>
    <dbReference type="NCBI Taxonomy" id="332589"/>
    <lineage>
        <taxon>Bacteria</taxon>
        <taxon>Bacillati</taxon>
        <taxon>Actinomycetota</taxon>
        <taxon>Actinomycetes</taxon>
        <taxon>Kitasatosporales</taxon>
        <taxon>Streptomycetaceae</taxon>
        <taxon>Streptomyces</taxon>
        <taxon>Streptomyces rochei group</taxon>
    </lineage>
</organism>
<feature type="transmembrane region" description="Helical" evidence="2">
    <location>
        <begin position="437"/>
        <end position="464"/>
    </location>
</feature>
<keyword evidence="4" id="KW-1185">Reference proteome</keyword>
<feature type="transmembrane region" description="Helical" evidence="2">
    <location>
        <begin position="394"/>
        <end position="416"/>
    </location>
</feature>
<feature type="transmembrane region" description="Helical" evidence="2">
    <location>
        <begin position="364"/>
        <end position="382"/>
    </location>
</feature>
<feature type="transmembrane region" description="Helical" evidence="2">
    <location>
        <begin position="176"/>
        <end position="198"/>
    </location>
</feature>
<accession>A0ABN3XK49</accession>